<evidence type="ECO:0000313" key="2">
    <source>
        <dbReference type="EMBL" id="TNN46838.1"/>
    </source>
</evidence>
<protein>
    <submittedName>
        <fullName evidence="2">Uncharacterized protein</fullName>
    </submittedName>
</protein>
<sequence length="84" mass="8735">MILSERASPSRSLVGGVRSSEPDTLGCSEGDLKPPWLKHRGTLNQRKACRPTHSGASEAPGAPHVILGPSAAPPPSDMADVILN</sequence>
<comment type="caution">
    <text evidence="2">The sequence shown here is derived from an EMBL/GenBank/DDBJ whole genome shotgun (WGS) entry which is preliminary data.</text>
</comment>
<accession>A0A4Z2FZS7</accession>
<evidence type="ECO:0000313" key="3">
    <source>
        <dbReference type="Proteomes" id="UP000314294"/>
    </source>
</evidence>
<dbReference type="EMBL" id="SRLO01000772">
    <property type="protein sequence ID" value="TNN46838.1"/>
    <property type="molecule type" value="Genomic_DNA"/>
</dbReference>
<gene>
    <name evidence="2" type="ORF">EYF80_042988</name>
</gene>
<dbReference type="AlphaFoldDB" id="A0A4Z2FZS7"/>
<name>A0A4Z2FZS7_9TELE</name>
<reference evidence="2 3" key="1">
    <citation type="submission" date="2019-03" db="EMBL/GenBank/DDBJ databases">
        <title>First draft genome of Liparis tanakae, snailfish: a comprehensive survey of snailfish specific genes.</title>
        <authorList>
            <person name="Kim W."/>
            <person name="Song I."/>
            <person name="Jeong J.-H."/>
            <person name="Kim D."/>
            <person name="Kim S."/>
            <person name="Ryu S."/>
            <person name="Song J.Y."/>
            <person name="Lee S.K."/>
        </authorList>
    </citation>
    <scope>NUCLEOTIDE SEQUENCE [LARGE SCALE GENOMIC DNA]</scope>
    <source>
        <tissue evidence="2">Muscle</tissue>
    </source>
</reference>
<organism evidence="2 3">
    <name type="scientific">Liparis tanakae</name>
    <name type="common">Tanaka's snailfish</name>
    <dbReference type="NCBI Taxonomy" id="230148"/>
    <lineage>
        <taxon>Eukaryota</taxon>
        <taxon>Metazoa</taxon>
        <taxon>Chordata</taxon>
        <taxon>Craniata</taxon>
        <taxon>Vertebrata</taxon>
        <taxon>Euteleostomi</taxon>
        <taxon>Actinopterygii</taxon>
        <taxon>Neopterygii</taxon>
        <taxon>Teleostei</taxon>
        <taxon>Neoteleostei</taxon>
        <taxon>Acanthomorphata</taxon>
        <taxon>Eupercaria</taxon>
        <taxon>Perciformes</taxon>
        <taxon>Cottioidei</taxon>
        <taxon>Cottales</taxon>
        <taxon>Liparidae</taxon>
        <taxon>Liparis</taxon>
    </lineage>
</organism>
<evidence type="ECO:0000256" key="1">
    <source>
        <dbReference type="SAM" id="MobiDB-lite"/>
    </source>
</evidence>
<feature type="region of interest" description="Disordered" evidence="1">
    <location>
        <begin position="1"/>
        <end position="84"/>
    </location>
</feature>
<dbReference type="Proteomes" id="UP000314294">
    <property type="component" value="Unassembled WGS sequence"/>
</dbReference>
<keyword evidence="3" id="KW-1185">Reference proteome</keyword>
<proteinExistence type="predicted"/>